<reference evidence="1 2" key="1">
    <citation type="submission" date="2019-03" db="EMBL/GenBank/DDBJ databases">
        <title>First draft genome of Liparis tanakae, snailfish: a comprehensive survey of snailfish specific genes.</title>
        <authorList>
            <person name="Kim W."/>
            <person name="Song I."/>
            <person name="Jeong J.-H."/>
            <person name="Kim D."/>
            <person name="Kim S."/>
            <person name="Ryu S."/>
            <person name="Song J.Y."/>
            <person name="Lee S.K."/>
        </authorList>
    </citation>
    <scope>NUCLEOTIDE SEQUENCE [LARGE SCALE GENOMIC DNA]</scope>
    <source>
        <tissue evidence="1">Muscle</tissue>
    </source>
</reference>
<proteinExistence type="predicted"/>
<name>A0A4Z2J4X0_9TELE</name>
<dbReference type="Proteomes" id="UP000314294">
    <property type="component" value="Unassembled WGS sequence"/>
</dbReference>
<protein>
    <submittedName>
        <fullName evidence="1">Uncharacterized protein</fullName>
    </submittedName>
</protein>
<dbReference type="EMBL" id="SRLO01000023">
    <property type="protein sequence ID" value="TNN84991.1"/>
    <property type="molecule type" value="Genomic_DNA"/>
</dbReference>
<accession>A0A4Z2J4X0</accession>
<organism evidence="1 2">
    <name type="scientific">Liparis tanakae</name>
    <name type="common">Tanaka's snailfish</name>
    <dbReference type="NCBI Taxonomy" id="230148"/>
    <lineage>
        <taxon>Eukaryota</taxon>
        <taxon>Metazoa</taxon>
        <taxon>Chordata</taxon>
        <taxon>Craniata</taxon>
        <taxon>Vertebrata</taxon>
        <taxon>Euteleostomi</taxon>
        <taxon>Actinopterygii</taxon>
        <taxon>Neopterygii</taxon>
        <taxon>Teleostei</taxon>
        <taxon>Neoteleostei</taxon>
        <taxon>Acanthomorphata</taxon>
        <taxon>Eupercaria</taxon>
        <taxon>Perciformes</taxon>
        <taxon>Cottioidei</taxon>
        <taxon>Cottales</taxon>
        <taxon>Liparidae</taxon>
        <taxon>Liparis</taxon>
    </lineage>
</organism>
<sequence length="166" mass="18555">MHSSFTFLRLCLALDDVRVDHSGLQVSALFGRGDETRDSRGELGVPEGYVEGHGDQFKDRILLGTWGKSMEKRMWSRTSPHPPFLMCGLCSTVSALLSARDGGKRPSLAAARSSSAFCDAHSGLQFSFWWRPQSPVWRTLEPFAARTLMGFDMQVPERCCRVQSQL</sequence>
<comment type="caution">
    <text evidence="1">The sequence shown here is derived from an EMBL/GenBank/DDBJ whole genome shotgun (WGS) entry which is preliminary data.</text>
</comment>
<dbReference type="AlphaFoldDB" id="A0A4Z2J4X0"/>
<gene>
    <name evidence="1" type="ORF">EYF80_004645</name>
</gene>
<evidence type="ECO:0000313" key="2">
    <source>
        <dbReference type="Proteomes" id="UP000314294"/>
    </source>
</evidence>
<evidence type="ECO:0000313" key="1">
    <source>
        <dbReference type="EMBL" id="TNN84991.1"/>
    </source>
</evidence>
<keyword evidence="2" id="KW-1185">Reference proteome</keyword>